<dbReference type="Proteomes" id="UP000824132">
    <property type="component" value="Unassembled WGS sequence"/>
</dbReference>
<reference evidence="4" key="2">
    <citation type="submission" date="2021-04" db="EMBL/GenBank/DDBJ databases">
        <authorList>
            <person name="Gilroy R."/>
        </authorList>
    </citation>
    <scope>NUCLEOTIDE SEQUENCE</scope>
    <source>
        <strain evidence="4">CHK187-5294</strain>
    </source>
</reference>
<gene>
    <name evidence="4" type="ORF">H9727_02370</name>
</gene>
<dbReference type="PANTHER" id="PTHR10357:SF210">
    <property type="entry name" value="MALTODEXTRIN GLUCOSIDASE"/>
    <property type="match status" value="1"/>
</dbReference>
<proteinExistence type="predicted"/>
<dbReference type="CDD" id="cd11353">
    <property type="entry name" value="AmyAc_euk_bac_CMD_like"/>
    <property type="match status" value="1"/>
</dbReference>
<name>A0A9D2CYB9_9FIRM</name>
<dbReference type="GO" id="GO:0005975">
    <property type="term" value="P:carbohydrate metabolic process"/>
    <property type="evidence" value="ECO:0007669"/>
    <property type="project" value="InterPro"/>
</dbReference>
<dbReference type="GO" id="GO:0016798">
    <property type="term" value="F:hydrolase activity, acting on glycosyl bonds"/>
    <property type="evidence" value="ECO:0007669"/>
    <property type="project" value="UniProtKB-KW"/>
</dbReference>
<evidence type="ECO:0000313" key="5">
    <source>
        <dbReference type="Proteomes" id="UP000824132"/>
    </source>
</evidence>
<comment type="caution">
    <text evidence="4">The sequence shown here is derived from an EMBL/GenBank/DDBJ whole genome shotgun (WGS) entry which is preliminary data.</text>
</comment>
<feature type="domain" description="Glycosyl hydrolase family 13 catalytic" evidence="3">
    <location>
        <begin position="10"/>
        <end position="361"/>
    </location>
</feature>
<dbReference type="SUPFAM" id="SSF51445">
    <property type="entry name" value="(Trans)glycosidases"/>
    <property type="match status" value="1"/>
</dbReference>
<dbReference type="AlphaFoldDB" id="A0A9D2CYB9"/>
<dbReference type="EMBL" id="DXCL01000013">
    <property type="protein sequence ID" value="HIZ03111.1"/>
    <property type="molecule type" value="Genomic_DNA"/>
</dbReference>
<evidence type="ECO:0000256" key="2">
    <source>
        <dbReference type="ARBA" id="ARBA00023295"/>
    </source>
</evidence>
<dbReference type="PANTHER" id="PTHR10357">
    <property type="entry name" value="ALPHA-AMYLASE FAMILY MEMBER"/>
    <property type="match status" value="1"/>
</dbReference>
<dbReference type="Gene3D" id="2.60.40.1180">
    <property type="entry name" value="Golgi alpha-mannosidase II"/>
    <property type="match status" value="1"/>
</dbReference>
<sequence>MWFDESIFYQIYPLGYCGAEKENDGGAVRHRFGKIEQNIPAIKAAGFNAVLFNPLFESERHGYDTVDFFSVDRRLGDNADFKDLVSKFHEAGIRVVLDGVFNHVGRRFFAFEEVRRERENTDKKYWFNINFGGNTHYNDGFWYEGWEGHMELVKLNLQNDAVLDYIARAVRFWIDEFGIDGLRLDVAYLLPEWFFEWLRRIVRERRQDFFLMGEVIHGQNFSKNIVPDRLDSITNYECYKGLTSALNSDNLFEIEHSLERLFGSQPWCLYTGKNLFSFVDNHDVPRAYTALQDKRKIYAMYAILYSMPGIPCVYYGSEYGAEGAKGHGANGDDALRPCIDEIDKDKSPELTAFIRKLNEIRKREPALAYGTYDKCVLSNKFMCFKREKGADRIYCAFNISDADVTVRVEEAEGTDLLSGEIRNLNDIYLPPFSVKYFKKNG</sequence>
<dbReference type="Pfam" id="PF00128">
    <property type="entry name" value="Alpha-amylase"/>
    <property type="match status" value="1"/>
</dbReference>
<organism evidence="4 5">
    <name type="scientific">Candidatus Borkfalkia avistercoris</name>
    <dbReference type="NCBI Taxonomy" id="2838504"/>
    <lineage>
        <taxon>Bacteria</taxon>
        <taxon>Bacillati</taxon>
        <taxon>Bacillota</taxon>
        <taxon>Clostridia</taxon>
        <taxon>Christensenellales</taxon>
        <taxon>Christensenellaceae</taxon>
        <taxon>Candidatus Borkfalkia</taxon>
    </lineage>
</organism>
<protein>
    <submittedName>
        <fullName evidence="4">Cyclomaltodextrinase</fullName>
    </submittedName>
</protein>
<dbReference type="SUPFAM" id="SSF51011">
    <property type="entry name" value="Glycosyl hydrolase domain"/>
    <property type="match status" value="1"/>
</dbReference>
<reference evidence="4" key="1">
    <citation type="journal article" date="2021" name="PeerJ">
        <title>Extensive microbial diversity within the chicken gut microbiome revealed by metagenomics and culture.</title>
        <authorList>
            <person name="Gilroy R."/>
            <person name="Ravi A."/>
            <person name="Getino M."/>
            <person name="Pursley I."/>
            <person name="Horton D.L."/>
            <person name="Alikhan N.F."/>
            <person name="Baker D."/>
            <person name="Gharbi K."/>
            <person name="Hall N."/>
            <person name="Watson M."/>
            <person name="Adriaenssens E.M."/>
            <person name="Foster-Nyarko E."/>
            <person name="Jarju S."/>
            <person name="Secka A."/>
            <person name="Antonio M."/>
            <person name="Oren A."/>
            <person name="Chaudhuri R.R."/>
            <person name="La Ragione R."/>
            <person name="Hildebrand F."/>
            <person name="Pallen M.J."/>
        </authorList>
    </citation>
    <scope>NUCLEOTIDE SEQUENCE</scope>
    <source>
        <strain evidence="4">CHK187-5294</strain>
    </source>
</reference>
<keyword evidence="1" id="KW-0378">Hydrolase</keyword>
<dbReference type="SMART" id="SM00642">
    <property type="entry name" value="Aamy"/>
    <property type="match status" value="1"/>
</dbReference>
<accession>A0A9D2CYB9</accession>
<evidence type="ECO:0000259" key="3">
    <source>
        <dbReference type="SMART" id="SM00642"/>
    </source>
</evidence>
<dbReference type="InterPro" id="IPR013780">
    <property type="entry name" value="Glyco_hydro_b"/>
</dbReference>
<dbReference type="InterPro" id="IPR017853">
    <property type="entry name" value="GH"/>
</dbReference>
<evidence type="ECO:0000256" key="1">
    <source>
        <dbReference type="ARBA" id="ARBA00022801"/>
    </source>
</evidence>
<keyword evidence="2" id="KW-0326">Glycosidase</keyword>
<dbReference type="InterPro" id="IPR006047">
    <property type="entry name" value="GH13_cat_dom"/>
</dbReference>
<evidence type="ECO:0000313" key="4">
    <source>
        <dbReference type="EMBL" id="HIZ03111.1"/>
    </source>
</evidence>
<dbReference type="Gene3D" id="3.20.20.80">
    <property type="entry name" value="Glycosidases"/>
    <property type="match status" value="1"/>
</dbReference>